<evidence type="ECO:0000313" key="1">
    <source>
        <dbReference type="EMBL" id="GAI02829.1"/>
    </source>
</evidence>
<accession>X1M8Z5</accession>
<dbReference type="EMBL" id="BARV01010941">
    <property type="protein sequence ID" value="GAI02829.1"/>
    <property type="molecule type" value="Genomic_DNA"/>
</dbReference>
<dbReference type="InterPro" id="IPR029044">
    <property type="entry name" value="Nucleotide-diphossugar_trans"/>
</dbReference>
<dbReference type="AlphaFoldDB" id="X1M8Z5"/>
<proteinExistence type="predicted"/>
<protein>
    <recommendedName>
        <fullName evidence="2">Nucleotidyl transferase domain-containing protein</fullName>
    </recommendedName>
</protein>
<name>X1M8Z5_9ZZZZ</name>
<reference evidence="1" key="1">
    <citation type="journal article" date="2014" name="Front. Microbiol.">
        <title>High frequency of phylogenetically diverse reductive dehalogenase-homologous genes in deep subseafloor sedimentary metagenomes.</title>
        <authorList>
            <person name="Kawai M."/>
            <person name="Futagami T."/>
            <person name="Toyoda A."/>
            <person name="Takaki Y."/>
            <person name="Nishi S."/>
            <person name="Hori S."/>
            <person name="Arai W."/>
            <person name="Tsubouchi T."/>
            <person name="Morono Y."/>
            <person name="Uchiyama I."/>
            <person name="Ito T."/>
            <person name="Fujiyama A."/>
            <person name="Inagaki F."/>
            <person name="Takami H."/>
        </authorList>
    </citation>
    <scope>NUCLEOTIDE SEQUENCE</scope>
    <source>
        <strain evidence="1">Expedition CK06-06</strain>
    </source>
</reference>
<dbReference type="Gene3D" id="3.90.550.10">
    <property type="entry name" value="Spore Coat Polysaccharide Biosynthesis Protein SpsA, Chain A"/>
    <property type="match status" value="1"/>
</dbReference>
<comment type="caution">
    <text evidence="1">The sequence shown here is derived from an EMBL/GenBank/DDBJ whole genome shotgun (WGS) entry which is preliminary data.</text>
</comment>
<gene>
    <name evidence="1" type="ORF">S06H3_20976</name>
</gene>
<feature type="non-terminal residue" evidence="1">
    <location>
        <position position="1"/>
    </location>
</feature>
<sequence>SKSGAEVMRTAYHRVAEERPAAPFQHAASLEKAYLTDMLQELVDNGSLVQSIDIRGNWMEIDTPQDLERARRLFVV</sequence>
<dbReference type="SUPFAM" id="SSF53448">
    <property type="entry name" value="Nucleotide-diphospho-sugar transferases"/>
    <property type="match status" value="1"/>
</dbReference>
<organism evidence="1">
    <name type="scientific">marine sediment metagenome</name>
    <dbReference type="NCBI Taxonomy" id="412755"/>
    <lineage>
        <taxon>unclassified sequences</taxon>
        <taxon>metagenomes</taxon>
        <taxon>ecological metagenomes</taxon>
    </lineage>
</organism>
<evidence type="ECO:0008006" key="2">
    <source>
        <dbReference type="Google" id="ProtNLM"/>
    </source>
</evidence>